<dbReference type="Gene3D" id="3.50.50.60">
    <property type="entry name" value="FAD/NAD(P)-binding domain"/>
    <property type="match status" value="1"/>
</dbReference>
<dbReference type="InterPro" id="IPR027477">
    <property type="entry name" value="Succ_DH/fumarate_Rdtase_cat_sf"/>
</dbReference>
<dbReference type="NCBIfam" id="NF005510">
    <property type="entry name" value="PRK07121.1-3"/>
    <property type="match status" value="1"/>
</dbReference>
<reference evidence="6 7" key="1">
    <citation type="submission" date="2020-03" db="EMBL/GenBank/DDBJ databases">
        <title>Nocardioides sp. nov., isolated from fish.</title>
        <authorList>
            <person name="Hyun D.-W."/>
            <person name="Bae J.-W."/>
        </authorList>
    </citation>
    <scope>NUCLEOTIDE SEQUENCE [LARGE SCALE GENOMIC DNA]</scope>
    <source>
        <strain evidence="6 7">HDW12A</strain>
    </source>
</reference>
<evidence type="ECO:0000256" key="2">
    <source>
        <dbReference type="ARBA" id="ARBA00022630"/>
    </source>
</evidence>
<dbReference type="SUPFAM" id="SSF56425">
    <property type="entry name" value="Succinate dehydrogenase/fumarate reductase flavoprotein, catalytic domain"/>
    <property type="match status" value="1"/>
</dbReference>
<gene>
    <name evidence="6" type="ORF">G7071_12495</name>
</gene>
<name>A0A6G7YHI0_9ACTN</name>
<keyword evidence="4" id="KW-0560">Oxidoreductase</keyword>
<dbReference type="EMBL" id="CP049866">
    <property type="protein sequence ID" value="QIK76126.1"/>
    <property type="molecule type" value="Genomic_DNA"/>
</dbReference>
<dbReference type="InterPro" id="IPR050315">
    <property type="entry name" value="FAD-oxidoreductase_2"/>
</dbReference>
<dbReference type="Gene3D" id="3.90.700.10">
    <property type="entry name" value="Succinate dehydrogenase/fumarate reductase flavoprotein, catalytic domain"/>
    <property type="match status" value="1"/>
</dbReference>
<dbReference type="GO" id="GO:0033765">
    <property type="term" value="F:steroid dehydrogenase activity, acting on the CH-CH group of donors"/>
    <property type="evidence" value="ECO:0007669"/>
    <property type="project" value="UniProtKB-ARBA"/>
</dbReference>
<dbReference type="Proteomes" id="UP000502035">
    <property type="component" value="Chromosome"/>
</dbReference>
<dbReference type="SUPFAM" id="SSF51905">
    <property type="entry name" value="FAD/NAD(P)-binding domain"/>
    <property type="match status" value="1"/>
</dbReference>
<dbReference type="GO" id="GO:0008202">
    <property type="term" value="P:steroid metabolic process"/>
    <property type="evidence" value="ECO:0007669"/>
    <property type="project" value="UniProtKB-ARBA"/>
</dbReference>
<dbReference type="KEGG" id="npi:G7071_12495"/>
<evidence type="ECO:0000256" key="1">
    <source>
        <dbReference type="ARBA" id="ARBA00001974"/>
    </source>
</evidence>
<accession>A0A6G7YHI0</accession>
<keyword evidence="2" id="KW-0285">Flavoprotein</keyword>
<evidence type="ECO:0000313" key="7">
    <source>
        <dbReference type="Proteomes" id="UP000502035"/>
    </source>
</evidence>
<feature type="domain" description="FAD-dependent oxidoreductase 2 FAD-binding" evidence="5">
    <location>
        <begin position="20"/>
        <end position="470"/>
    </location>
</feature>
<evidence type="ECO:0000259" key="5">
    <source>
        <dbReference type="Pfam" id="PF00890"/>
    </source>
</evidence>
<dbReference type="RefSeq" id="WP_166319265.1">
    <property type="nucleotide sequence ID" value="NZ_CP049866.1"/>
</dbReference>
<protein>
    <submittedName>
        <fullName evidence="6">FAD-dependent oxidoreductase</fullName>
    </submittedName>
</protein>
<dbReference type="InterPro" id="IPR003953">
    <property type="entry name" value="FAD-dep_OxRdtase_2_FAD-bd"/>
</dbReference>
<proteinExistence type="predicted"/>
<dbReference type="Pfam" id="PF00890">
    <property type="entry name" value="FAD_binding_2"/>
    <property type="match status" value="1"/>
</dbReference>
<dbReference type="PANTHER" id="PTHR43400">
    <property type="entry name" value="FUMARATE REDUCTASE"/>
    <property type="match status" value="1"/>
</dbReference>
<comment type="cofactor">
    <cofactor evidence="1">
        <name>FAD</name>
        <dbReference type="ChEBI" id="CHEBI:57692"/>
    </cofactor>
</comment>
<keyword evidence="7" id="KW-1185">Reference proteome</keyword>
<dbReference type="AlphaFoldDB" id="A0A6G7YHI0"/>
<sequence>MSPAASGDQVQDALVDVDVDVVVVGFGIAGACAAISAAEAGASVLVVERAGAPGGSSALSGGEIYLGGGTPVQQACGFDDTADDMFAFLNAALGPHADEEKLRVYCNDSAEHFRWLVDHGVEFRPSLYDAPTWMPPTTDGLMWLGENSWPFDTVARPAPRGHRPPAPHFAGKLLMDALVAAAEDVGIRTIVDTRVSSLLVESGRVVGVRVRHYGEERELRARKGVVLATGGFVDNEEMLAAHAPALLGHGKVSDGLDDGSGIRMAQVVGAATRRMHAHEVALTVLPALAARGILVNAHGQRFINEDTYPGTISHAAVVHQPGPWWVVVDEAGFDDVPAADLWGVRPTHAAETLAELEADLGMPPGSLEATVSAYNRCAEQGEDPLFHKAARWLRPLRPPYAAVDVAAGFHPGDRDSAAPATGVAGFTLGGLHTSVDGEVLSLTGAPVPGLFAAGRATAGMHGDGYISGTSLGDGSYFGRRAGRALADS</sequence>
<dbReference type="InterPro" id="IPR036188">
    <property type="entry name" value="FAD/NAD-bd_sf"/>
</dbReference>
<keyword evidence="3" id="KW-0274">FAD</keyword>
<dbReference type="PANTHER" id="PTHR43400:SF10">
    <property type="entry name" value="3-OXOSTEROID 1-DEHYDROGENASE"/>
    <property type="match status" value="1"/>
</dbReference>
<organism evidence="6 7">
    <name type="scientific">Nocardioides piscis</name>
    <dbReference type="NCBI Taxonomy" id="2714938"/>
    <lineage>
        <taxon>Bacteria</taxon>
        <taxon>Bacillati</taxon>
        <taxon>Actinomycetota</taxon>
        <taxon>Actinomycetes</taxon>
        <taxon>Propionibacteriales</taxon>
        <taxon>Nocardioidaceae</taxon>
        <taxon>Nocardioides</taxon>
    </lineage>
</organism>
<evidence type="ECO:0000256" key="3">
    <source>
        <dbReference type="ARBA" id="ARBA00022827"/>
    </source>
</evidence>
<evidence type="ECO:0000313" key="6">
    <source>
        <dbReference type="EMBL" id="QIK76126.1"/>
    </source>
</evidence>
<evidence type="ECO:0000256" key="4">
    <source>
        <dbReference type="ARBA" id="ARBA00023002"/>
    </source>
</evidence>